<dbReference type="GO" id="GO:0005829">
    <property type="term" value="C:cytosol"/>
    <property type="evidence" value="ECO:0007669"/>
    <property type="project" value="TreeGrafter"/>
</dbReference>
<dbReference type="GO" id="GO:0033202">
    <property type="term" value="C:DNA helicase complex"/>
    <property type="evidence" value="ECO:0007669"/>
    <property type="project" value="TreeGrafter"/>
</dbReference>
<feature type="domain" description="UvrD-like helicase ATP-binding" evidence="7">
    <location>
        <begin position="5"/>
        <end position="486"/>
    </location>
</feature>
<reference evidence="8 9" key="1">
    <citation type="submission" date="2019-04" db="EMBL/GenBank/DDBJ databases">
        <title>Chitiniphilus eburnea sp. nov., a novel chitinolytic bacterium isolated from aquaculture sludge.</title>
        <authorList>
            <person name="Sheng M."/>
        </authorList>
    </citation>
    <scope>NUCLEOTIDE SEQUENCE [LARGE SCALE GENOMIC DNA]</scope>
    <source>
        <strain evidence="8 9">HX-2-15</strain>
    </source>
</reference>
<feature type="binding site" evidence="6">
    <location>
        <begin position="26"/>
        <end position="33"/>
    </location>
    <ligand>
        <name>ATP</name>
        <dbReference type="ChEBI" id="CHEBI:30616"/>
    </ligand>
</feature>
<dbReference type="GO" id="GO:0016787">
    <property type="term" value="F:hydrolase activity"/>
    <property type="evidence" value="ECO:0007669"/>
    <property type="project" value="UniProtKB-UniRule"/>
</dbReference>
<keyword evidence="1 6" id="KW-0547">Nucleotide-binding</keyword>
<dbReference type="PANTHER" id="PTHR11070:SF2">
    <property type="entry name" value="ATP-DEPENDENT DNA HELICASE SRS2"/>
    <property type="match status" value="1"/>
</dbReference>
<keyword evidence="2 6" id="KW-0378">Hydrolase</keyword>
<dbReference type="GO" id="GO:0043138">
    <property type="term" value="F:3'-5' DNA helicase activity"/>
    <property type="evidence" value="ECO:0007669"/>
    <property type="project" value="TreeGrafter"/>
</dbReference>
<dbReference type="InterPro" id="IPR014016">
    <property type="entry name" value="UvrD-like_ATP-bd"/>
</dbReference>
<evidence type="ECO:0000256" key="2">
    <source>
        <dbReference type="ARBA" id="ARBA00022801"/>
    </source>
</evidence>
<evidence type="ECO:0000313" key="8">
    <source>
        <dbReference type="EMBL" id="TJZ62600.1"/>
    </source>
</evidence>
<evidence type="ECO:0000256" key="4">
    <source>
        <dbReference type="ARBA" id="ARBA00022840"/>
    </source>
</evidence>
<evidence type="ECO:0000259" key="7">
    <source>
        <dbReference type="PROSITE" id="PS51198"/>
    </source>
</evidence>
<evidence type="ECO:0000256" key="6">
    <source>
        <dbReference type="PROSITE-ProRule" id="PRU00560"/>
    </source>
</evidence>
<name>A0A4U0P5T1_9NEIS</name>
<dbReference type="Gene3D" id="3.40.50.300">
    <property type="entry name" value="P-loop containing nucleotide triphosphate hydrolases"/>
    <property type="match status" value="3"/>
</dbReference>
<sequence length="586" mass="63560">MSERVPSDLAARQAALDPARSFLVQAPAGSGKTELLTDRILALLPTVARPEEIVAITFTRKAAAEMHARVMQKLLAARGPEPEQANRRQSWRLARAALERDAELGWHLLDHPGRLAIQTIDSFCASLVRRMPYLSQLGGMPATVDDARPHYALAARETLALAGNAQFGAAVTALLAHLDVNLAKTEELLAGMLASRDQWLGLLHGADRATLEANLATVVGDELRALAAAMPLGWQHELPPLARTAAQCLEADAPGLLTPLLEWDGPLPATPDALPQWRALAALLLTATGGLRKQLNKNIGFPAQCAHKAPMAEWLGRHLPDAEWIARLAEVAELPPVRYSDAQWRILEALLTTLRLAAAQLTMVFAAAGEVDFTEIALRAIDALGAADDPSELLLRLDARIRHLLIDEFQDTSQPQIELLARLTSGWGQQDASGGDGRTLFLVGDPMQSIYRFRKAEVGLFLAARDRGIGEIAPDFLALQDNFRSQAGVVDWVNHTFIRLFPERDDGERSAIAYAASTAFNAALDGPAVVFHPAWRSEGAAPAEREEDIVLRLVRQARADGERSIAVLVRARGHAHAIARRLTTAG</sequence>
<dbReference type="InterPro" id="IPR027417">
    <property type="entry name" value="P-loop_NTPase"/>
</dbReference>
<dbReference type="GO" id="GO:0003677">
    <property type="term" value="F:DNA binding"/>
    <property type="evidence" value="ECO:0007669"/>
    <property type="project" value="InterPro"/>
</dbReference>
<evidence type="ECO:0000256" key="1">
    <source>
        <dbReference type="ARBA" id="ARBA00022741"/>
    </source>
</evidence>
<dbReference type="SUPFAM" id="SSF52540">
    <property type="entry name" value="P-loop containing nucleoside triphosphate hydrolases"/>
    <property type="match status" value="1"/>
</dbReference>
<dbReference type="Proteomes" id="UP000310016">
    <property type="component" value="Unassembled WGS sequence"/>
</dbReference>
<keyword evidence="4 6" id="KW-0067">ATP-binding</keyword>
<organism evidence="8 9">
    <name type="scientific">Chitiniphilus eburneus</name>
    <dbReference type="NCBI Taxonomy" id="2571148"/>
    <lineage>
        <taxon>Bacteria</taxon>
        <taxon>Pseudomonadati</taxon>
        <taxon>Pseudomonadota</taxon>
        <taxon>Betaproteobacteria</taxon>
        <taxon>Neisseriales</taxon>
        <taxon>Chitinibacteraceae</taxon>
        <taxon>Chitiniphilus</taxon>
    </lineage>
</organism>
<dbReference type="GO" id="GO:0000725">
    <property type="term" value="P:recombinational repair"/>
    <property type="evidence" value="ECO:0007669"/>
    <property type="project" value="TreeGrafter"/>
</dbReference>
<evidence type="ECO:0000256" key="3">
    <source>
        <dbReference type="ARBA" id="ARBA00022806"/>
    </source>
</evidence>
<feature type="non-terminal residue" evidence="8">
    <location>
        <position position="586"/>
    </location>
</feature>
<dbReference type="InterPro" id="IPR000212">
    <property type="entry name" value="DNA_helicase_UvrD/REP"/>
</dbReference>
<dbReference type="EMBL" id="SUMF01000066">
    <property type="protein sequence ID" value="TJZ62600.1"/>
    <property type="molecule type" value="Genomic_DNA"/>
</dbReference>
<protein>
    <recommendedName>
        <fullName evidence="5">DNA 3'-5' helicase II</fullName>
    </recommendedName>
</protein>
<comment type="caution">
    <text evidence="8">The sequence shown here is derived from an EMBL/GenBank/DDBJ whole genome shotgun (WGS) entry which is preliminary data.</text>
</comment>
<evidence type="ECO:0000256" key="5">
    <source>
        <dbReference type="ARBA" id="ARBA00034923"/>
    </source>
</evidence>
<dbReference type="RefSeq" id="WP_169307515.1">
    <property type="nucleotide sequence ID" value="NZ_SUMF01000066.1"/>
</dbReference>
<proteinExistence type="predicted"/>
<evidence type="ECO:0000313" key="9">
    <source>
        <dbReference type="Proteomes" id="UP000310016"/>
    </source>
</evidence>
<dbReference type="PANTHER" id="PTHR11070">
    <property type="entry name" value="UVRD / RECB / PCRA DNA HELICASE FAMILY MEMBER"/>
    <property type="match status" value="1"/>
</dbReference>
<accession>A0A4U0P5T1</accession>
<dbReference type="Pfam" id="PF00580">
    <property type="entry name" value="UvrD-helicase"/>
    <property type="match status" value="2"/>
</dbReference>
<dbReference type="GO" id="GO:0005524">
    <property type="term" value="F:ATP binding"/>
    <property type="evidence" value="ECO:0007669"/>
    <property type="project" value="UniProtKB-UniRule"/>
</dbReference>
<gene>
    <name evidence="8" type="ORF">FAZ21_19860</name>
</gene>
<dbReference type="AlphaFoldDB" id="A0A4U0P5T1"/>
<keyword evidence="9" id="KW-1185">Reference proteome</keyword>
<keyword evidence="3 6" id="KW-0347">Helicase</keyword>
<dbReference type="PROSITE" id="PS51198">
    <property type="entry name" value="UVRD_HELICASE_ATP_BIND"/>
    <property type="match status" value="1"/>
</dbReference>